<gene>
    <name evidence="1" type="ORF">BECKSD772D_GA0070982_11135</name>
</gene>
<dbReference type="AlphaFoldDB" id="A0A451BQ61"/>
<accession>A0A451BQ61</accession>
<name>A0A451BQ61_9GAMM</name>
<reference evidence="1" key="1">
    <citation type="submission" date="2019-02" db="EMBL/GenBank/DDBJ databases">
        <authorList>
            <person name="Gruber-Vodicka R. H."/>
            <person name="Seah K. B. B."/>
        </authorList>
    </citation>
    <scope>NUCLEOTIDE SEQUENCE</scope>
    <source>
        <strain evidence="1">BECK_S127</strain>
    </source>
</reference>
<proteinExistence type="predicted"/>
<organism evidence="1">
    <name type="scientific">Candidatus Kentrum sp. SD</name>
    <dbReference type="NCBI Taxonomy" id="2126332"/>
    <lineage>
        <taxon>Bacteria</taxon>
        <taxon>Pseudomonadati</taxon>
        <taxon>Pseudomonadota</taxon>
        <taxon>Gammaproteobacteria</taxon>
        <taxon>Candidatus Kentrum</taxon>
    </lineage>
</organism>
<sequence>MGFGIFMLALELPSFGVNEIACISAGIPFRKFGHALEIHIDPNVNRPCYSQAMAAAMGDAWMESHLIPEHVE</sequence>
<dbReference type="EMBL" id="CAADHB010000113">
    <property type="protein sequence ID" value="VFK80423.1"/>
    <property type="molecule type" value="Genomic_DNA"/>
</dbReference>
<protein>
    <submittedName>
        <fullName evidence="1">Uncharacterized protein</fullName>
    </submittedName>
</protein>
<evidence type="ECO:0000313" key="1">
    <source>
        <dbReference type="EMBL" id="VFK80423.1"/>
    </source>
</evidence>